<feature type="transmembrane region" description="Helical" evidence="1">
    <location>
        <begin position="147"/>
        <end position="167"/>
    </location>
</feature>
<comment type="caution">
    <text evidence="3">The sequence shown here is derived from an EMBL/GenBank/DDBJ whole genome shotgun (WGS) entry which is preliminary data.</text>
</comment>
<evidence type="ECO:0000313" key="3">
    <source>
        <dbReference type="EMBL" id="KAF8438567.1"/>
    </source>
</evidence>
<dbReference type="Pfam" id="PF20151">
    <property type="entry name" value="DUF6533"/>
    <property type="match status" value="1"/>
</dbReference>
<keyword evidence="1" id="KW-1133">Transmembrane helix</keyword>
<protein>
    <recommendedName>
        <fullName evidence="2">DUF6533 domain-containing protein</fullName>
    </recommendedName>
</protein>
<feature type="transmembrane region" description="Helical" evidence="1">
    <location>
        <begin position="78"/>
        <end position="97"/>
    </location>
</feature>
<dbReference type="Proteomes" id="UP001194468">
    <property type="component" value="Unassembled WGS sequence"/>
</dbReference>
<accession>A0AAD4BSY8</accession>
<reference evidence="3" key="1">
    <citation type="submission" date="2019-10" db="EMBL/GenBank/DDBJ databases">
        <authorList>
            <consortium name="DOE Joint Genome Institute"/>
            <person name="Kuo A."/>
            <person name="Miyauchi S."/>
            <person name="Kiss E."/>
            <person name="Drula E."/>
            <person name="Kohler A."/>
            <person name="Sanchez-Garcia M."/>
            <person name="Andreopoulos B."/>
            <person name="Barry K.W."/>
            <person name="Bonito G."/>
            <person name="Buee M."/>
            <person name="Carver A."/>
            <person name="Chen C."/>
            <person name="Cichocki N."/>
            <person name="Clum A."/>
            <person name="Culley D."/>
            <person name="Crous P.W."/>
            <person name="Fauchery L."/>
            <person name="Girlanda M."/>
            <person name="Hayes R."/>
            <person name="Keri Z."/>
            <person name="LaButti K."/>
            <person name="Lipzen A."/>
            <person name="Lombard V."/>
            <person name="Magnuson J."/>
            <person name="Maillard F."/>
            <person name="Morin E."/>
            <person name="Murat C."/>
            <person name="Nolan M."/>
            <person name="Ohm R."/>
            <person name="Pangilinan J."/>
            <person name="Pereira M."/>
            <person name="Perotto S."/>
            <person name="Peter M."/>
            <person name="Riley R."/>
            <person name="Sitrit Y."/>
            <person name="Stielow B."/>
            <person name="Szollosi G."/>
            <person name="Zifcakova L."/>
            <person name="Stursova M."/>
            <person name="Spatafora J.W."/>
            <person name="Tedersoo L."/>
            <person name="Vaario L.-M."/>
            <person name="Yamada A."/>
            <person name="Yan M."/>
            <person name="Wang P."/>
            <person name="Xu J."/>
            <person name="Bruns T."/>
            <person name="Baldrian P."/>
            <person name="Vilgalys R."/>
            <person name="Henrissat B."/>
            <person name="Grigoriev I.V."/>
            <person name="Hibbett D."/>
            <person name="Nagy L.G."/>
            <person name="Martin F.M."/>
        </authorList>
    </citation>
    <scope>NUCLEOTIDE SEQUENCE</scope>
    <source>
        <strain evidence="3">BED1</strain>
    </source>
</reference>
<proteinExistence type="predicted"/>
<feature type="domain" description="DUF6533" evidence="2">
    <location>
        <begin position="43"/>
        <end position="89"/>
    </location>
</feature>
<sequence length="304" mass="34377">MQSITITPDRYNQVLHFSKMSSSRAYYAISASASAAAARDVCYNSVASLTLLVWHFFVTLDDEVQYIWTMRNMNQFKWLYFLLRYPVILAHVTHNSFIERLANGSNPPLLCGIWYNYAWAFPQFLATLLEFILALRVFAFYNRSKKVAFLLSTVILMEAAGTARSISLQQTADFYGTCLLLPLTRNATYQTILGLIVHCTLIGLTFFKYFLAFRAGWRKSPLVALVVRHGTIVYTIILFFFISEVIMHASESERGAALLFWSTSLISISGCRMILSMERLGRGEILAESAPLLFTTEINVGTAA</sequence>
<dbReference type="InterPro" id="IPR045340">
    <property type="entry name" value="DUF6533"/>
</dbReference>
<feature type="transmembrane region" description="Helical" evidence="1">
    <location>
        <begin position="187"/>
        <end position="210"/>
    </location>
</feature>
<organism evidence="3 4">
    <name type="scientific">Boletus edulis BED1</name>
    <dbReference type="NCBI Taxonomy" id="1328754"/>
    <lineage>
        <taxon>Eukaryota</taxon>
        <taxon>Fungi</taxon>
        <taxon>Dikarya</taxon>
        <taxon>Basidiomycota</taxon>
        <taxon>Agaricomycotina</taxon>
        <taxon>Agaricomycetes</taxon>
        <taxon>Agaricomycetidae</taxon>
        <taxon>Boletales</taxon>
        <taxon>Boletineae</taxon>
        <taxon>Boletaceae</taxon>
        <taxon>Boletoideae</taxon>
        <taxon>Boletus</taxon>
    </lineage>
</organism>
<reference evidence="3" key="2">
    <citation type="journal article" date="2020" name="Nat. Commun.">
        <title>Large-scale genome sequencing of mycorrhizal fungi provides insights into the early evolution of symbiotic traits.</title>
        <authorList>
            <person name="Miyauchi S."/>
            <person name="Kiss E."/>
            <person name="Kuo A."/>
            <person name="Drula E."/>
            <person name="Kohler A."/>
            <person name="Sanchez-Garcia M."/>
            <person name="Morin E."/>
            <person name="Andreopoulos B."/>
            <person name="Barry K.W."/>
            <person name="Bonito G."/>
            <person name="Buee M."/>
            <person name="Carver A."/>
            <person name="Chen C."/>
            <person name="Cichocki N."/>
            <person name="Clum A."/>
            <person name="Culley D."/>
            <person name="Crous P.W."/>
            <person name="Fauchery L."/>
            <person name="Girlanda M."/>
            <person name="Hayes R.D."/>
            <person name="Keri Z."/>
            <person name="LaButti K."/>
            <person name="Lipzen A."/>
            <person name="Lombard V."/>
            <person name="Magnuson J."/>
            <person name="Maillard F."/>
            <person name="Murat C."/>
            <person name="Nolan M."/>
            <person name="Ohm R.A."/>
            <person name="Pangilinan J."/>
            <person name="Pereira M.F."/>
            <person name="Perotto S."/>
            <person name="Peter M."/>
            <person name="Pfister S."/>
            <person name="Riley R."/>
            <person name="Sitrit Y."/>
            <person name="Stielow J.B."/>
            <person name="Szollosi G."/>
            <person name="Zifcakova L."/>
            <person name="Stursova M."/>
            <person name="Spatafora J.W."/>
            <person name="Tedersoo L."/>
            <person name="Vaario L.M."/>
            <person name="Yamada A."/>
            <person name="Yan M."/>
            <person name="Wang P."/>
            <person name="Xu J."/>
            <person name="Bruns T."/>
            <person name="Baldrian P."/>
            <person name="Vilgalys R."/>
            <person name="Dunand C."/>
            <person name="Henrissat B."/>
            <person name="Grigoriev I.V."/>
            <person name="Hibbett D."/>
            <person name="Nagy L.G."/>
            <person name="Martin F.M."/>
        </authorList>
    </citation>
    <scope>NUCLEOTIDE SEQUENCE</scope>
    <source>
        <strain evidence="3">BED1</strain>
    </source>
</reference>
<keyword evidence="1" id="KW-0472">Membrane</keyword>
<evidence type="ECO:0000256" key="1">
    <source>
        <dbReference type="SAM" id="Phobius"/>
    </source>
</evidence>
<dbReference type="AlphaFoldDB" id="A0AAD4BSY8"/>
<keyword evidence="1" id="KW-0812">Transmembrane</keyword>
<feature type="transmembrane region" description="Helical" evidence="1">
    <location>
        <begin position="255"/>
        <end position="275"/>
    </location>
</feature>
<keyword evidence="4" id="KW-1185">Reference proteome</keyword>
<evidence type="ECO:0000259" key="2">
    <source>
        <dbReference type="Pfam" id="PF20151"/>
    </source>
</evidence>
<feature type="transmembrane region" description="Helical" evidence="1">
    <location>
        <begin position="222"/>
        <end position="243"/>
    </location>
</feature>
<name>A0AAD4BSY8_BOLED</name>
<dbReference type="EMBL" id="WHUW01000016">
    <property type="protein sequence ID" value="KAF8438567.1"/>
    <property type="molecule type" value="Genomic_DNA"/>
</dbReference>
<gene>
    <name evidence="3" type="ORF">L210DRAFT_3544415</name>
</gene>
<feature type="transmembrane region" description="Helical" evidence="1">
    <location>
        <begin position="117"/>
        <end position="135"/>
    </location>
</feature>
<evidence type="ECO:0000313" key="4">
    <source>
        <dbReference type="Proteomes" id="UP001194468"/>
    </source>
</evidence>